<dbReference type="RefSeq" id="WP_027227764.1">
    <property type="nucleotide sequence ID" value="NZ_CP017601.1"/>
</dbReference>
<dbReference type="InterPro" id="IPR036866">
    <property type="entry name" value="RibonucZ/Hydroxyglut_hydro"/>
</dbReference>
<dbReference type="PANTHER" id="PTHR15032">
    <property type="entry name" value="N-ACYL-PHOSPHATIDYLETHANOLAMINE-HYDROLYZING PHOSPHOLIPASE D"/>
    <property type="match status" value="1"/>
</dbReference>
<accession>A0A2S6F2D7</accession>
<dbReference type="InterPro" id="IPR001279">
    <property type="entry name" value="Metallo-B-lactamas"/>
</dbReference>
<dbReference type="Proteomes" id="UP000239239">
    <property type="component" value="Unassembled WGS sequence"/>
</dbReference>
<dbReference type="EMBL" id="PQWY01000010">
    <property type="protein sequence ID" value="PPK31597.1"/>
    <property type="molecule type" value="Genomic_DNA"/>
</dbReference>
<dbReference type="OrthoDB" id="9805728at2"/>
<dbReference type="GO" id="GO:0005737">
    <property type="term" value="C:cytoplasm"/>
    <property type="evidence" value="ECO:0007669"/>
    <property type="project" value="TreeGrafter"/>
</dbReference>
<dbReference type="AlphaFoldDB" id="A0A2S6F2D7"/>
<gene>
    <name evidence="1" type="ORF">C3928_06080</name>
</gene>
<proteinExistence type="predicted"/>
<dbReference type="SUPFAM" id="SSF56281">
    <property type="entry name" value="Metallo-hydrolase/oxidoreductase"/>
    <property type="match status" value="1"/>
</dbReference>
<comment type="caution">
    <text evidence="1">The sequence shown here is derived from an EMBL/GenBank/DDBJ whole genome shotgun (WGS) entry which is preliminary data.</text>
</comment>
<dbReference type="Gene3D" id="3.60.15.10">
    <property type="entry name" value="Ribonuclease Z/Hydroxyacylglutathione hydrolase-like"/>
    <property type="match status" value="1"/>
</dbReference>
<reference evidence="1 2" key="1">
    <citation type="submission" date="2018-02" db="EMBL/GenBank/DDBJ databases">
        <title>Draft genome sequences of four Legionella pneumophila clinical strains isolated in Ontario.</title>
        <authorList>
            <person name="Fortuna A."/>
            <person name="Ramnarine R."/>
            <person name="Li A."/>
            <person name="Frantz C."/>
            <person name="Mallo G."/>
        </authorList>
    </citation>
    <scope>NUCLEOTIDE SEQUENCE [LARGE SCALE GENOMIC DNA]</scope>
    <source>
        <strain evidence="1 2">LG61</strain>
    </source>
</reference>
<protein>
    <submittedName>
        <fullName evidence="1">Uncharacterized protein</fullName>
    </submittedName>
</protein>
<organism evidence="1 2">
    <name type="scientific">Legionella pneumophila</name>
    <dbReference type="NCBI Taxonomy" id="446"/>
    <lineage>
        <taxon>Bacteria</taxon>
        <taxon>Pseudomonadati</taxon>
        <taxon>Pseudomonadota</taxon>
        <taxon>Gammaproteobacteria</taxon>
        <taxon>Legionellales</taxon>
        <taxon>Legionellaceae</taxon>
        <taxon>Legionella</taxon>
    </lineage>
</organism>
<name>A0A2S6F2D7_LEGPN</name>
<sequence length="795" mass="92447">MLTDAQMQQAINNLNVFIANYNSPLSCFSFENERVTRNWFFKSDSTHTVALSAYLKKIIDEVSSDEVDKTNHLYASLFITLQNFLHLQPNRIIEDLNLNLENKKYLKRKNLIINRLGHLHAENQFKDDLRRHLLPEIQYDMRTGHYTSPDDEKAHQHGSEAKRIFFSTQWERVKALCNWFLAKMGIHVFETARYKEHDYLDSEIYAHDPAIEPGVTQQQTATHYWIGHASNLMTIPANDSPLHVVTDPVEGDLAPFLYPRMTEEGCLIDGTGSKKLPKIDIVVISHNHHDHVSQSTLKRLVKQQPKMIVPEGDESFFIGMGFTDVVGLKWWEQAKITDFQGNELLRITAVPARHWSGRSLTDAHRSAFNGYVLHANQLEGDIYFAGDTALMDDMVSQPIFEKFNIVTSIQPGGPDERREDMESTHQSSADAILMHFKILAAQYQKMKEKNDNLSLDEFLMKNQHLKTLYNHTATFKLGNLRLKDTYYSYQRMVAAFREDAQWRADHLPKHEQKVYDYIQLLMNRMIFKNNQRLNNQQIADLILGRVVIPKIGQRQPLYFNEKPTKARAFQYRDLITNRRALLEFDLLLQESIDQSNKLFHVKQLILNLLRAYQNPWHAFFSRTHLGVGNYEQDIRNCQSNSDLLNVLNCMERNMGKRNQHGHMQSLIYYAKWVIDFSNQHQHGTLMKFKEYFACQQVKKLADQEIHHTGRIVGFGDRQAKQQQFKVLSNQLADLPEDITEYREAVDNWLAKRVNDGQSTQQLLSENRSSIFAKKVTHGENTIRHIKTTLDMALSS</sequence>
<evidence type="ECO:0000313" key="2">
    <source>
        <dbReference type="Proteomes" id="UP000239239"/>
    </source>
</evidence>
<evidence type="ECO:0000313" key="1">
    <source>
        <dbReference type="EMBL" id="PPK31597.1"/>
    </source>
</evidence>
<dbReference type="Pfam" id="PF12706">
    <property type="entry name" value="Lactamase_B_2"/>
    <property type="match status" value="1"/>
</dbReference>
<dbReference type="PANTHER" id="PTHR15032:SF4">
    <property type="entry name" value="N-ACYL-PHOSPHATIDYLETHANOLAMINE-HYDROLYZING PHOSPHOLIPASE D"/>
    <property type="match status" value="1"/>
</dbReference>